<evidence type="ECO:0000259" key="2">
    <source>
        <dbReference type="PROSITE" id="PS50994"/>
    </source>
</evidence>
<dbReference type="Proteomes" id="UP000030758">
    <property type="component" value="Unassembled WGS sequence"/>
</dbReference>
<feature type="region of interest" description="Disordered" evidence="1">
    <location>
        <begin position="204"/>
        <end position="240"/>
    </location>
</feature>
<dbReference type="PANTHER" id="PTHR37984">
    <property type="entry name" value="PROTEIN CBG26694"/>
    <property type="match status" value="1"/>
</dbReference>
<dbReference type="AlphaFoldDB" id="A0A085NA17"/>
<sequence length="280" mass="32454">MCRELGITKTRTTPYHPSGNGQAERMNRTIWNMLAKSMGTDESDWGLLLPKVMMAYRSTTHATTGQAPYVMMPGRQCRMPEDITSRPSGTKLTPRRYVQHLDRVLNRLGDAVRNRTSRDAERQKSFYDLRARPQQFQIGDHVLLFSPRLHSGRKRKLRKPWTYPYVIPVKRSPVTYRVQHLRRKNDIQVVDEDRLKRCPNDLRPPTRCLTRSPRTPALPNSPEHKYCPPQASGSQAPQSVFLDGVDPTQPHPFAPGQPAIERPWRLLRQPAWFRDYVIDP</sequence>
<dbReference type="InterPro" id="IPR001584">
    <property type="entry name" value="Integrase_cat-core"/>
</dbReference>
<reference evidence="3" key="1">
    <citation type="journal article" date="2014" name="Nat. Genet.">
        <title>Genome and transcriptome of the porcine whipworm Trichuris suis.</title>
        <authorList>
            <person name="Jex A.R."/>
            <person name="Nejsum P."/>
            <person name="Schwarz E.M."/>
            <person name="Hu L."/>
            <person name="Young N.D."/>
            <person name="Hall R.S."/>
            <person name="Korhonen P.K."/>
            <person name="Liao S."/>
            <person name="Thamsborg S."/>
            <person name="Xia J."/>
            <person name="Xu P."/>
            <person name="Wang S."/>
            <person name="Scheerlinck J.P."/>
            <person name="Hofmann A."/>
            <person name="Sternberg P.W."/>
            <person name="Wang J."/>
            <person name="Gasser R.B."/>
        </authorList>
    </citation>
    <scope>NUCLEOTIDE SEQUENCE [LARGE SCALE GENOMIC DNA]</scope>
    <source>
        <strain evidence="3">DCEP-RM93F</strain>
    </source>
</reference>
<name>A0A085NA17_9BILA</name>
<feature type="region of interest" description="Disordered" evidence="1">
    <location>
        <begin position="1"/>
        <end position="23"/>
    </location>
</feature>
<feature type="compositionally biased region" description="Polar residues" evidence="1">
    <location>
        <begin position="9"/>
        <end position="21"/>
    </location>
</feature>
<dbReference type="InterPro" id="IPR050951">
    <property type="entry name" value="Retrovirus_Pol_polyprotein"/>
</dbReference>
<proteinExistence type="predicted"/>
<dbReference type="PROSITE" id="PS50994">
    <property type="entry name" value="INTEGRASE"/>
    <property type="match status" value="1"/>
</dbReference>
<dbReference type="PANTHER" id="PTHR37984:SF5">
    <property type="entry name" value="PROTEIN NYNRIN-LIKE"/>
    <property type="match status" value="1"/>
</dbReference>
<dbReference type="GO" id="GO:0015074">
    <property type="term" value="P:DNA integration"/>
    <property type="evidence" value="ECO:0007669"/>
    <property type="project" value="InterPro"/>
</dbReference>
<dbReference type="EMBL" id="KL367526">
    <property type="protein sequence ID" value="KFD66313.1"/>
    <property type="molecule type" value="Genomic_DNA"/>
</dbReference>
<evidence type="ECO:0000313" key="3">
    <source>
        <dbReference type="EMBL" id="KFD66313.1"/>
    </source>
</evidence>
<dbReference type="SUPFAM" id="SSF53098">
    <property type="entry name" value="Ribonuclease H-like"/>
    <property type="match status" value="1"/>
</dbReference>
<evidence type="ECO:0000256" key="1">
    <source>
        <dbReference type="SAM" id="MobiDB-lite"/>
    </source>
</evidence>
<dbReference type="Gene3D" id="3.30.420.10">
    <property type="entry name" value="Ribonuclease H-like superfamily/Ribonuclease H"/>
    <property type="match status" value="1"/>
</dbReference>
<feature type="domain" description="Integrase catalytic" evidence="2">
    <location>
        <begin position="1"/>
        <end position="76"/>
    </location>
</feature>
<dbReference type="InterPro" id="IPR036397">
    <property type="entry name" value="RNaseH_sf"/>
</dbReference>
<protein>
    <recommendedName>
        <fullName evidence="2">Integrase catalytic domain-containing protein</fullName>
    </recommendedName>
</protein>
<gene>
    <name evidence="3" type="ORF">M514_21600</name>
</gene>
<accession>A0A085NA17</accession>
<dbReference type="GO" id="GO:0003676">
    <property type="term" value="F:nucleic acid binding"/>
    <property type="evidence" value="ECO:0007669"/>
    <property type="project" value="InterPro"/>
</dbReference>
<dbReference type="InterPro" id="IPR012337">
    <property type="entry name" value="RNaseH-like_sf"/>
</dbReference>
<organism evidence="3">
    <name type="scientific">Trichuris suis</name>
    <name type="common">pig whipworm</name>
    <dbReference type="NCBI Taxonomy" id="68888"/>
    <lineage>
        <taxon>Eukaryota</taxon>
        <taxon>Metazoa</taxon>
        <taxon>Ecdysozoa</taxon>
        <taxon>Nematoda</taxon>
        <taxon>Enoplea</taxon>
        <taxon>Dorylaimia</taxon>
        <taxon>Trichinellida</taxon>
        <taxon>Trichuridae</taxon>
        <taxon>Trichuris</taxon>
    </lineage>
</organism>